<comment type="similarity">
    <text evidence="1">Belongs to the UDP-glycosyltransferase family.</text>
</comment>
<dbReference type="PANTHER" id="PTHR11926:SF1530">
    <property type="entry name" value="EF-HAND DOMAIN-CONTAINING PROTEIN"/>
    <property type="match status" value="1"/>
</dbReference>
<keyword evidence="4" id="KW-1185">Reference proteome</keyword>
<proteinExistence type="inferred from homology"/>
<dbReference type="Pfam" id="PF00201">
    <property type="entry name" value="UDPGT"/>
    <property type="match status" value="1"/>
</dbReference>
<evidence type="ECO:0000256" key="1">
    <source>
        <dbReference type="ARBA" id="ARBA00009995"/>
    </source>
</evidence>
<evidence type="ECO:0000256" key="2">
    <source>
        <dbReference type="ARBA" id="ARBA00022679"/>
    </source>
</evidence>
<dbReference type="CDD" id="cd03784">
    <property type="entry name" value="GT1_Gtf-like"/>
    <property type="match status" value="1"/>
</dbReference>
<dbReference type="EMBL" id="JAYWIO010000004">
    <property type="protein sequence ID" value="KAK7266561.1"/>
    <property type="molecule type" value="Genomic_DNA"/>
</dbReference>
<evidence type="ECO:0000313" key="3">
    <source>
        <dbReference type="EMBL" id="KAK7266561.1"/>
    </source>
</evidence>
<dbReference type="FunFam" id="3.40.50.2000:FF:000108">
    <property type="entry name" value="UDP-glycosyltransferase 83A1"/>
    <property type="match status" value="1"/>
</dbReference>
<protein>
    <submittedName>
        <fullName evidence="3">Uncharacterized protein</fullName>
    </submittedName>
</protein>
<dbReference type="SUPFAM" id="SSF53756">
    <property type="entry name" value="UDP-Glycosyltransferase/glycogen phosphorylase"/>
    <property type="match status" value="1"/>
</dbReference>
<dbReference type="FunFam" id="3.40.50.2000:FF:000061">
    <property type="entry name" value="UDP-glycosyltransferase 83A1"/>
    <property type="match status" value="1"/>
</dbReference>
<dbReference type="PANTHER" id="PTHR11926">
    <property type="entry name" value="GLUCOSYL/GLUCURONOSYL TRANSFERASES"/>
    <property type="match status" value="1"/>
</dbReference>
<dbReference type="PROSITE" id="PS00018">
    <property type="entry name" value="EF_HAND_1"/>
    <property type="match status" value="1"/>
</dbReference>
<gene>
    <name evidence="3" type="ORF">RIF29_19209</name>
</gene>
<dbReference type="GO" id="GO:0080043">
    <property type="term" value="F:quercetin 3-O-glucosyltransferase activity"/>
    <property type="evidence" value="ECO:0007669"/>
    <property type="project" value="TreeGrafter"/>
</dbReference>
<reference evidence="3 4" key="1">
    <citation type="submission" date="2024-01" db="EMBL/GenBank/DDBJ databases">
        <title>The genomes of 5 underutilized Papilionoideae crops provide insights into root nodulation and disease resistanc.</title>
        <authorList>
            <person name="Yuan L."/>
        </authorList>
    </citation>
    <scope>NUCLEOTIDE SEQUENCE [LARGE SCALE GENOMIC DNA]</scope>
    <source>
        <strain evidence="3">ZHUSHIDOU_FW_LH</strain>
        <tissue evidence="3">Leaf</tissue>
    </source>
</reference>
<sequence>MLACPSSGHVNPLMNVALKLVEHGCNIIFVNTEIAHKRLLESSMGDQGGLSHIKFVSIPDGLSPENDRTDLAELTLSMVNNMPAMFQKLIEDIHLKGEHRIICVVADVAMGWGIQIARNLGIKGALLWTASAAMFALANNIQMLIDNGIIDSDGKPITEKTFQLAPTMPVMDTKAIWWSNIYDSETEKIIFNYFVQVLKNLELTDWWLCNTTYELEPAVLSFIPKILPIGPLLSSFDNTNSAARSLGQLYEEDLSCISWLDQQPHCSVLYVAFGSFALFDQNQFTEIALGLELTNRPFLWVVRQDYNRSNKMVYPDEFQGSHGKIVGWAPQQKVLSHPAIAGFVSHCGWNSTMEGLSNGVPFLCWPYFNDQFYDKSLICDELTVGLGFDSNENGIVSREEIKTKVDLLFNDENMRSRSLKVKEKLMSNIAKGGQSSENLERFVDWLKE</sequence>
<comment type="caution">
    <text evidence="3">The sequence shown here is derived from an EMBL/GenBank/DDBJ whole genome shotgun (WGS) entry which is preliminary data.</text>
</comment>
<organism evidence="3 4">
    <name type="scientific">Crotalaria pallida</name>
    <name type="common">Smooth rattlebox</name>
    <name type="synonym">Crotalaria striata</name>
    <dbReference type="NCBI Taxonomy" id="3830"/>
    <lineage>
        <taxon>Eukaryota</taxon>
        <taxon>Viridiplantae</taxon>
        <taxon>Streptophyta</taxon>
        <taxon>Embryophyta</taxon>
        <taxon>Tracheophyta</taxon>
        <taxon>Spermatophyta</taxon>
        <taxon>Magnoliopsida</taxon>
        <taxon>eudicotyledons</taxon>
        <taxon>Gunneridae</taxon>
        <taxon>Pentapetalae</taxon>
        <taxon>rosids</taxon>
        <taxon>fabids</taxon>
        <taxon>Fabales</taxon>
        <taxon>Fabaceae</taxon>
        <taxon>Papilionoideae</taxon>
        <taxon>50 kb inversion clade</taxon>
        <taxon>genistoids sensu lato</taxon>
        <taxon>core genistoids</taxon>
        <taxon>Crotalarieae</taxon>
        <taxon>Crotalaria</taxon>
    </lineage>
</organism>
<dbReference type="InterPro" id="IPR002213">
    <property type="entry name" value="UDP_glucos_trans"/>
</dbReference>
<dbReference type="AlphaFoldDB" id="A0AAN9IB78"/>
<dbReference type="Gene3D" id="3.40.50.2000">
    <property type="entry name" value="Glycogen Phosphorylase B"/>
    <property type="match status" value="2"/>
</dbReference>
<dbReference type="GO" id="GO:0080044">
    <property type="term" value="F:quercetin 7-O-glucosyltransferase activity"/>
    <property type="evidence" value="ECO:0007669"/>
    <property type="project" value="TreeGrafter"/>
</dbReference>
<dbReference type="Proteomes" id="UP001372338">
    <property type="component" value="Unassembled WGS sequence"/>
</dbReference>
<accession>A0AAN9IB78</accession>
<evidence type="ECO:0000313" key="4">
    <source>
        <dbReference type="Proteomes" id="UP001372338"/>
    </source>
</evidence>
<name>A0AAN9IB78_CROPI</name>
<keyword evidence="2" id="KW-0808">Transferase</keyword>
<dbReference type="InterPro" id="IPR018247">
    <property type="entry name" value="EF_Hand_1_Ca_BS"/>
</dbReference>